<feature type="domain" description="GTA TIM-barrel-like" evidence="1">
    <location>
        <begin position="407"/>
        <end position="703"/>
    </location>
</feature>
<dbReference type="Gene3D" id="3.20.20.80">
    <property type="entry name" value="Glycosidases"/>
    <property type="match status" value="1"/>
</dbReference>
<dbReference type="Pfam" id="PF13547">
    <property type="entry name" value="GTA_TIM"/>
    <property type="match status" value="1"/>
</dbReference>
<comment type="caution">
    <text evidence="4">The sequence shown here is derived from an EMBL/GenBank/DDBJ whole genome shotgun (WGS) entry which is preliminary data.</text>
</comment>
<dbReference type="InterPro" id="IPR056490">
    <property type="entry name" value="Rcc01698_C"/>
</dbReference>
<evidence type="ECO:0000259" key="1">
    <source>
        <dbReference type="Pfam" id="PF13547"/>
    </source>
</evidence>
<accession>A0ABX1DN68</accession>
<feature type="domain" description="Rcc01698-like C-terminal" evidence="3">
    <location>
        <begin position="1012"/>
        <end position="1104"/>
    </location>
</feature>
<dbReference type="InterPro" id="IPR025195">
    <property type="entry name" value="GTA_TIM_dom"/>
</dbReference>
<proteinExistence type="predicted"/>
<gene>
    <name evidence="4" type="ORF">HED55_05975</name>
</gene>
<sequence>MATIVLQAAGAAIGGIFGPVGAALGAGLGAMAGYSIDTALINSTRHSEGARLSSGRVVTAEEGASLPFIYGTARVSGTLIWATRFEESATTERQGGKGGAKVTSYSYFGNAAYAVAEGEIAFIRRVWADGQELDLTEIEMRVYRGDATQQPDPLIEAKQGTGNAPAYRGTAYVVFERIPLDTYGNRLPQFEFEVVRPVGKVARDLRAVALIPGSTEFGLMPDPVTDEPTPGTTRSLNRNAVRARSDWTAALDELQALCPGLRHVAIVVPWFGDDLRAGFCHIRPGVTELSVRKPSHVWKVENVARSAAHLISTNGSGSAYGGTPSDESVVAAILDAKARGLSVTLYPFIMMDVPAGNTLPSPYDGVGQPVYPWRGRITCHPAIGFVGTPDKTPEAANQVTAFVEGEWGYRRFLRHCADLAMQAGGVDTFLIGSELRGLTSIRDGRTSFPFVTSLCSLAAEMRELLGSACHITYGADWTEYFGYQAQDGTGDLFFNLDPLWSHPAINAIGIDNYMPLADWRDGDLDGGNPDGFDGPYDFAGLTSQIEAGEGYDWYYASYSNRSARQRTPITDGLAGKPWVYRYKDIRAWWSNPHFNRIDGVEATSPTGWIPQSKPIWFTELGCPAVDKGPNQPNVFPDPKSSENATPYFSNGSRSDAAMERFLRAHYQHWPTANAVSPVYGGPMLDMDRIYLWAWDTRPFPEFPLASSTWGDTANWRLGHWLNGRLSGVALDELIAAILTDFGLPQADCSSAHGYLAGFTISGSSTARGVLEPLLNVFGVHGFEQAGQFVFRSIARASSAISINDMLVQPDEGEAFTAELEDLGTLPATVEFYCSDPLRDFQVVGAAVRRDEGQGSESISLSGAMEQGQAAALAETWMARRYAERRTASFSLPWSAASLHVGDRLRVDMLGGGRDYVITGLDDGSVRTVKTTALAPNIVFADRGETPQAVPGGPAIDMKPAFHLVDLPLWPGAEEPAGQFRIAAHAKPWRGVAVYASPTDEGFAERARITERAVMGELAEPLAGGPSGRLQEGHSVEVTLYAGELQSRPLAQILNGANTGLLQASNGDWEIFQFLDAEEVGTNRWRLSRLLRGQLGTEAAALVDKPVETPFILLDLAVSGVGLSASELGLQLNWRVGTTGKTFSDAYFDTVQQSGGLRGLTPLSPVHLKVDRAANGDLAFIWTRRGRIDADSWLGEDIPLGEERELYTVEVWQNGAVVRREQATSPSWTYAKAIRTADVGVGAFDLRVAMVSTKIGAGDMAVLNLAAGL</sequence>
<dbReference type="InterPro" id="IPR032876">
    <property type="entry name" value="J_dom"/>
</dbReference>
<evidence type="ECO:0000313" key="4">
    <source>
        <dbReference type="EMBL" id="NKC03063.1"/>
    </source>
</evidence>
<protein>
    <submittedName>
        <fullName evidence="4">Host specificity protein</fullName>
    </submittedName>
</protein>
<organism evidence="4 5">
    <name type="scientific">Brucella haematophila</name>
    <dbReference type="NCBI Taxonomy" id="419474"/>
    <lineage>
        <taxon>Bacteria</taxon>
        <taxon>Pseudomonadati</taxon>
        <taxon>Pseudomonadota</taxon>
        <taxon>Alphaproteobacteria</taxon>
        <taxon>Hyphomicrobiales</taxon>
        <taxon>Brucellaceae</taxon>
        <taxon>Brucella/Ochrobactrum group</taxon>
        <taxon>Brucella</taxon>
    </lineage>
</organism>
<keyword evidence="5" id="KW-1185">Reference proteome</keyword>
<name>A0ABX1DN68_9HYPH</name>
<reference evidence="4 5" key="1">
    <citation type="submission" date="2020-03" db="EMBL/GenBank/DDBJ databases">
        <title>Whole genome sequencing of clinical and environmental type strains of Ochrobactrum.</title>
        <authorList>
            <person name="Dharne M."/>
        </authorList>
    </citation>
    <scope>NUCLEOTIDE SEQUENCE [LARGE SCALE GENOMIC DNA]</scope>
    <source>
        <strain evidence="4 5">CIP 109452</strain>
    </source>
</reference>
<evidence type="ECO:0000259" key="2">
    <source>
        <dbReference type="Pfam" id="PF13550"/>
    </source>
</evidence>
<dbReference type="Pfam" id="PF13550">
    <property type="entry name" value="Phage-tail_3"/>
    <property type="match status" value="1"/>
</dbReference>
<feature type="domain" description="Tip attachment protein J" evidence="2">
    <location>
        <begin position="763"/>
        <end position="919"/>
    </location>
</feature>
<dbReference type="EMBL" id="JAAVLN010000001">
    <property type="protein sequence ID" value="NKC03063.1"/>
    <property type="molecule type" value="Genomic_DNA"/>
</dbReference>
<evidence type="ECO:0000313" key="5">
    <source>
        <dbReference type="Proteomes" id="UP000704467"/>
    </source>
</evidence>
<dbReference type="CDD" id="cd19607">
    <property type="entry name" value="GTA_TIM-barrel-like"/>
    <property type="match status" value="1"/>
</dbReference>
<dbReference type="Pfam" id="PF23666">
    <property type="entry name" value="Rcc01698_C"/>
    <property type="match status" value="1"/>
</dbReference>
<evidence type="ECO:0000259" key="3">
    <source>
        <dbReference type="Pfam" id="PF23666"/>
    </source>
</evidence>
<dbReference type="Proteomes" id="UP000704467">
    <property type="component" value="Unassembled WGS sequence"/>
</dbReference>